<dbReference type="OrthoDB" id="5946408at2759"/>
<protein>
    <submittedName>
        <fullName evidence="1">Uncharacterized protein</fullName>
    </submittedName>
</protein>
<evidence type="ECO:0000313" key="2">
    <source>
        <dbReference type="Proteomes" id="UP001152795"/>
    </source>
</evidence>
<reference evidence="1" key="1">
    <citation type="submission" date="2020-04" db="EMBL/GenBank/DDBJ databases">
        <authorList>
            <person name="Alioto T."/>
            <person name="Alioto T."/>
            <person name="Gomez Garrido J."/>
        </authorList>
    </citation>
    <scope>NUCLEOTIDE SEQUENCE</scope>
    <source>
        <strain evidence="1">A484AB</strain>
    </source>
</reference>
<dbReference type="NCBIfam" id="NF033679">
    <property type="entry name" value="DNRLRE_dom"/>
    <property type="match status" value="1"/>
</dbReference>
<proteinExistence type="predicted"/>
<accession>A0A6S7KVV1</accession>
<name>A0A6S7KVV1_PARCT</name>
<organism evidence="1 2">
    <name type="scientific">Paramuricea clavata</name>
    <name type="common">Red gorgonian</name>
    <name type="synonym">Violescent sea-whip</name>
    <dbReference type="NCBI Taxonomy" id="317549"/>
    <lineage>
        <taxon>Eukaryota</taxon>
        <taxon>Metazoa</taxon>
        <taxon>Cnidaria</taxon>
        <taxon>Anthozoa</taxon>
        <taxon>Octocorallia</taxon>
        <taxon>Malacalcyonacea</taxon>
        <taxon>Plexauridae</taxon>
        <taxon>Paramuricea</taxon>
    </lineage>
</organism>
<sequence>MSESQVPAVTRYITAHTVLKSWIESQATSTKRNNFANWDSQWLNLGTDANSVALYSTKVTPTPGGIWYTLDVTQQAQDWKYGSNYGLLLRDTHEQVQGRDFRFASNAYSDSSKHAYITLRCSVQQQSAGGGGGIISPNGGGIHPI</sequence>
<evidence type="ECO:0000313" key="1">
    <source>
        <dbReference type="EMBL" id="CAB4030682.1"/>
    </source>
</evidence>
<comment type="caution">
    <text evidence="1">The sequence shown here is derived from an EMBL/GenBank/DDBJ whole genome shotgun (WGS) entry which is preliminary data.</text>
</comment>
<dbReference type="EMBL" id="CACRXK020017065">
    <property type="protein sequence ID" value="CAB4030682.1"/>
    <property type="molecule type" value="Genomic_DNA"/>
</dbReference>
<gene>
    <name evidence="1" type="ORF">PACLA_8A044313</name>
</gene>
<keyword evidence="2" id="KW-1185">Reference proteome</keyword>
<dbReference type="AlphaFoldDB" id="A0A6S7KVV1"/>
<dbReference type="Proteomes" id="UP001152795">
    <property type="component" value="Unassembled WGS sequence"/>
</dbReference>